<sequence length="40" mass="4898">MFFIAFLKQYDEKALVARLLSLYAKQKPFSRYMTKIYNFL</sequence>
<evidence type="ECO:0000313" key="1">
    <source>
        <dbReference type="EMBL" id="AAP26318.1"/>
    </source>
</evidence>
<organism evidence="1 2">
    <name type="scientific">Bacillus anthracis</name>
    <name type="common">anthrax bacterium</name>
    <dbReference type="NCBI Taxonomy" id="1392"/>
    <lineage>
        <taxon>Bacteria</taxon>
        <taxon>Bacillati</taxon>
        <taxon>Bacillota</taxon>
        <taxon>Bacilli</taxon>
        <taxon>Bacillales</taxon>
        <taxon>Bacillaceae</taxon>
        <taxon>Bacillus</taxon>
        <taxon>Bacillus cereus group</taxon>
    </lineage>
</organism>
<dbReference type="EMBL" id="AE016879">
    <property type="protein sequence ID" value="AAP26318.1"/>
    <property type="molecule type" value="Genomic_DNA"/>
</dbReference>
<gene>
    <name evidence="1" type="ordered locus">BA_2456</name>
</gene>
<reference evidence="1 2" key="1">
    <citation type="journal article" date="2003" name="Nature">
        <title>The genome sequence of Bacillus anthracis Ames and comparison to closely related bacteria.</title>
        <authorList>
            <person name="Read T.D."/>
            <person name="Peterson S.N."/>
            <person name="Tourasse N."/>
            <person name="Baillie L.W."/>
            <person name="Paulsen I.T."/>
            <person name="Nelson K.E."/>
            <person name="Tettelin H."/>
            <person name="Fouts D.E."/>
            <person name="Eisen J.A."/>
            <person name="Gill S.R."/>
            <person name="Holtzapple E.K."/>
            <person name="Okstad O.A."/>
            <person name="Helgason E."/>
            <person name="Rilstone J."/>
            <person name="Wu M."/>
            <person name="Kolonay J.F."/>
            <person name="Beanan M.J."/>
            <person name="Dodson R.J."/>
            <person name="Brinkac L.M."/>
            <person name="Gwinn M."/>
            <person name="DeBoy R.T."/>
            <person name="Madpu R."/>
            <person name="Daugherty S.C."/>
            <person name="Durkin A.S."/>
            <person name="Haft D.H."/>
            <person name="Nelson W.C."/>
            <person name="Peterson J.D."/>
            <person name="Pop M."/>
            <person name="Khouri H.M."/>
            <person name="Radune D."/>
            <person name="Benton J.L."/>
            <person name="Mahamoud Y."/>
            <person name="Jiang L."/>
            <person name="Hance I.R."/>
            <person name="Weidman J.F."/>
            <person name="Berry K.J."/>
            <person name="Plaut R.D."/>
            <person name="Wolf A.M."/>
            <person name="Watkins K.L."/>
            <person name="Nierman W.C."/>
            <person name="Hazen A."/>
            <person name="Cline R."/>
            <person name="Redmond C."/>
            <person name="Thwaite J.E."/>
            <person name="White O."/>
            <person name="Salzberg S.L."/>
            <person name="Thomason B."/>
            <person name="Friedlander A.M."/>
            <person name="Koehler T.M."/>
            <person name="Hanna P.C."/>
            <person name="Kolsto A.B."/>
            <person name="Fraser C.M."/>
        </authorList>
    </citation>
    <scope>NUCLEOTIDE SEQUENCE [LARGE SCALE GENOMIC DNA]</scope>
    <source>
        <strain evidence="2">Ames / isolate Porton</strain>
    </source>
</reference>
<dbReference type="Proteomes" id="UP000000427">
    <property type="component" value="Chromosome"/>
</dbReference>
<dbReference type="KEGG" id="ban:BA_2456"/>
<name>A0A0F7RHR5_BACAN</name>
<proteinExistence type="predicted"/>
<dbReference type="AlphaFoldDB" id="A0A0F7RHR5"/>
<evidence type="ECO:0000313" key="2">
    <source>
        <dbReference type="Proteomes" id="UP000000427"/>
    </source>
</evidence>
<protein>
    <submittedName>
        <fullName evidence="1">Uncharacterized protein</fullName>
    </submittedName>
</protein>
<accession>A0A0F7RHR5</accession>